<accession>A1C507</accession>
<dbReference type="InterPro" id="IPR031833">
    <property type="entry name" value="DUF4748"/>
</dbReference>
<feature type="compositionally biased region" description="Polar residues" evidence="1">
    <location>
        <begin position="58"/>
        <end position="74"/>
    </location>
</feature>
<keyword evidence="3" id="KW-1185">Reference proteome</keyword>
<evidence type="ECO:0000313" key="2">
    <source>
        <dbReference type="EMBL" id="EAW14775.1"/>
    </source>
</evidence>
<dbReference type="KEGG" id="act:ACLA_001860"/>
<dbReference type="Proteomes" id="UP000006701">
    <property type="component" value="Unassembled WGS sequence"/>
</dbReference>
<evidence type="ECO:0000313" key="3">
    <source>
        <dbReference type="Proteomes" id="UP000006701"/>
    </source>
</evidence>
<dbReference type="GeneID" id="4708637"/>
<proteinExistence type="predicted"/>
<dbReference type="EMBL" id="DS027004">
    <property type="protein sequence ID" value="EAW14775.1"/>
    <property type="molecule type" value="Genomic_DNA"/>
</dbReference>
<dbReference type="eggNOG" id="ENOG502S9H1">
    <property type="taxonomic scope" value="Eukaryota"/>
</dbReference>
<dbReference type="Pfam" id="PF15932">
    <property type="entry name" value="DUF4748"/>
    <property type="match status" value="1"/>
</dbReference>
<evidence type="ECO:0000256" key="1">
    <source>
        <dbReference type="SAM" id="MobiDB-lite"/>
    </source>
</evidence>
<dbReference type="PANTHER" id="PTHR41800:SF1">
    <property type="entry name" value="EXPRESSED PROTEIN"/>
    <property type="match status" value="1"/>
</dbReference>
<dbReference type="RefSeq" id="XP_001276201.1">
    <property type="nucleotide sequence ID" value="XM_001276200.1"/>
</dbReference>
<dbReference type="AlphaFoldDB" id="A1C507"/>
<sequence length="123" mass="13533">MLFAGWAGELFALVSGGGAYYFAKKSINADRASRFETEMKKKAQLAAIEAEDRRNRPESSGSVRANMARYQSATDDVASPSEEAGHDPAPTRHEPMTEIDRVVEKGKYEAAQPFRPPKGNRLS</sequence>
<dbReference type="OrthoDB" id="2559326at2759"/>
<feature type="compositionally biased region" description="Basic and acidic residues" evidence="1">
    <location>
        <begin position="83"/>
        <end position="108"/>
    </location>
</feature>
<organism evidence="2 3">
    <name type="scientific">Aspergillus clavatus (strain ATCC 1007 / CBS 513.65 / DSM 816 / NCTC 3887 / NRRL 1 / QM 1276 / 107)</name>
    <dbReference type="NCBI Taxonomy" id="344612"/>
    <lineage>
        <taxon>Eukaryota</taxon>
        <taxon>Fungi</taxon>
        <taxon>Dikarya</taxon>
        <taxon>Ascomycota</taxon>
        <taxon>Pezizomycotina</taxon>
        <taxon>Eurotiomycetes</taxon>
        <taxon>Eurotiomycetidae</taxon>
        <taxon>Eurotiales</taxon>
        <taxon>Aspergillaceae</taxon>
        <taxon>Aspergillus</taxon>
        <taxon>Aspergillus subgen. Fumigati</taxon>
    </lineage>
</organism>
<gene>
    <name evidence="2" type="ORF">ACLA_001860</name>
</gene>
<dbReference type="HOGENOM" id="CLU_120625_1_0_1"/>
<name>A1C507_ASPCL</name>
<dbReference type="VEuPathDB" id="FungiDB:ACLA_001860"/>
<reference evidence="2 3" key="1">
    <citation type="journal article" date="2008" name="PLoS Genet.">
        <title>Genomic islands in the pathogenic filamentous fungus Aspergillus fumigatus.</title>
        <authorList>
            <person name="Fedorova N.D."/>
            <person name="Khaldi N."/>
            <person name="Joardar V.S."/>
            <person name="Maiti R."/>
            <person name="Amedeo P."/>
            <person name="Anderson M.J."/>
            <person name="Crabtree J."/>
            <person name="Silva J.C."/>
            <person name="Badger J.H."/>
            <person name="Albarraq A."/>
            <person name="Angiuoli S."/>
            <person name="Bussey H."/>
            <person name="Bowyer P."/>
            <person name="Cotty P.J."/>
            <person name="Dyer P.S."/>
            <person name="Egan A."/>
            <person name="Galens K."/>
            <person name="Fraser-Liggett C.M."/>
            <person name="Haas B.J."/>
            <person name="Inman J.M."/>
            <person name="Kent R."/>
            <person name="Lemieux S."/>
            <person name="Malavazi I."/>
            <person name="Orvis J."/>
            <person name="Roemer T."/>
            <person name="Ronning C.M."/>
            <person name="Sundaram J.P."/>
            <person name="Sutton G."/>
            <person name="Turner G."/>
            <person name="Venter J.C."/>
            <person name="White O.R."/>
            <person name="Whitty B.R."/>
            <person name="Youngman P."/>
            <person name="Wolfe K.H."/>
            <person name="Goldman G.H."/>
            <person name="Wortman J.R."/>
            <person name="Jiang B."/>
            <person name="Denning D.W."/>
            <person name="Nierman W.C."/>
        </authorList>
    </citation>
    <scope>NUCLEOTIDE SEQUENCE [LARGE SCALE GENOMIC DNA]</scope>
    <source>
        <strain evidence="3">ATCC 1007 / CBS 513.65 / DSM 816 / NCTC 3887 / NRRL 1</strain>
    </source>
</reference>
<dbReference type="OMA" id="YEAAEPY"/>
<dbReference type="PANTHER" id="PTHR41800">
    <property type="entry name" value="EXPRESSED PROTEIN"/>
    <property type="match status" value="1"/>
</dbReference>
<protein>
    <submittedName>
        <fullName evidence="2">Uncharacterized protein</fullName>
    </submittedName>
</protein>
<feature type="region of interest" description="Disordered" evidence="1">
    <location>
        <begin position="39"/>
        <end position="123"/>
    </location>
</feature>